<dbReference type="Pfam" id="PF13115">
    <property type="entry name" value="YtkA"/>
    <property type="match status" value="1"/>
</dbReference>
<dbReference type="InterPro" id="IPR032693">
    <property type="entry name" value="YtkA-like_dom"/>
</dbReference>
<name>A0A4Q1AYK3_9BACT</name>
<proteinExistence type="predicted"/>
<evidence type="ECO:0000313" key="3">
    <source>
        <dbReference type="EMBL" id="RXK12730.1"/>
    </source>
</evidence>
<dbReference type="RefSeq" id="WP_129061787.1">
    <property type="nucleotide sequence ID" value="NZ_NXIE01000003.1"/>
</dbReference>
<dbReference type="AlphaFoldDB" id="A0A4Q1AYK3"/>
<keyword evidence="1" id="KW-0732">Signal</keyword>
<keyword evidence="4" id="KW-1185">Reference proteome</keyword>
<feature type="signal peptide" evidence="1">
    <location>
        <begin position="1"/>
        <end position="19"/>
    </location>
</feature>
<accession>A0A4Q1AYK3</accession>
<sequence length="126" mass="14094">MKLLKIFSMIALLIGVLNADPIDLSGSKDGYEVTLKSEKSLVVGDNYFYVTLAKDGKSVTNAKVKAKFFMPEMPGMPYMEYVGKAKLVDGKYKMLINLTMSGTWQYHLMFKTADGKVHKLRSSVNL</sequence>
<gene>
    <name evidence="3" type="ORF">CP965_09140</name>
</gene>
<evidence type="ECO:0000256" key="1">
    <source>
        <dbReference type="SAM" id="SignalP"/>
    </source>
</evidence>
<reference evidence="3 4" key="1">
    <citation type="submission" date="2017-09" db="EMBL/GenBank/DDBJ databases">
        <title>Genomics of the genus Arcobacter.</title>
        <authorList>
            <person name="Perez-Cataluna A."/>
            <person name="Figueras M.J."/>
            <person name="Salas-Masso N."/>
        </authorList>
    </citation>
    <scope>NUCLEOTIDE SEQUENCE [LARGE SCALE GENOMIC DNA]</scope>
    <source>
        <strain evidence="3 4">F156-34</strain>
    </source>
</reference>
<organism evidence="3 4">
    <name type="scientific">Halarcobacter mediterraneus</name>
    <dbReference type="NCBI Taxonomy" id="2023153"/>
    <lineage>
        <taxon>Bacteria</taxon>
        <taxon>Pseudomonadati</taxon>
        <taxon>Campylobacterota</taxon>
        <taxon>Epsilonproteobacteria</taxon>
        <taxon>Campylobacterales</taxon>
        <taxon>Arcobacteraceae</taxon>
        <taxon>Halarcobacter</taxon>
    </lineage>
</organism>
<comment type="caution">
    <text evidence="3">The sequence shown here is derived from an EMBL/GenBank/DDBJ whole genome shotgun (WGS) entry which is preliminary data.</text>
</comment>
<feature type="domain" description="YtkA-like" evidence="2">
    <location>
        <begin position="29"/>
        <end position="108"/>
    </location>
</feature>
<evidence type="ECO:0000313" key="4">
    <source>
        <dbReference type="Proteomes" id="UP000289718"/>
    </source>
</evidence>
<dbReference type="OrthoDB" id="5339750at2"/>
<evidence type="ECO:0000259" key="2">
    <source>
        <dbReference type="Pfam" id="PF13115"/>
    </source>
</evidence>
<dbReference type="EMBL" id="NXIE01000003">
    <property type="protein sequence ID" value="RXK12730.1"/>
    <property type="molecule type" value="Genomic_DNA"/>
</dbReference>
<feature type="chain" id="PRO_5020735708" description="YtkA-like domain-containing protein" evidence="1">
    <location>
        <begin position="20"/>
        <end position="126"/>
    </location>
</feature>
<protein>
    <recommendedName>
        <fullName evidence="2">YtkA-like domain-containing protein</fullName>
    </recommendedName>
</protein>
<dbReference type="Proteomes" id="UP000289718">
    <property type="component" value="Unassembled WGS sequence"/>
</dbReference>